<protein>
    <submittedName>
        <fullName evidence="2">Uncharacterized protein</fullName>
    </submittedName>
</protein>
<name>A0A139A0Y7_GONPJ</name>
<evidence type="ECO:0000313" key="3">
    <source>
        <dbReference type="Proteomes" id="UP000070544"/>
    </source>
</evidence>
<keyword evidence="3" id="KW-1185">Reference proteome</keyword>
<sequence length="214" mass="23488">MESPDAVTDSAHHRAAIERNTPMEVLLVQERTKQMQEKTKQMNYKIELLKLQWKLGTLANGRTGDGTSGTVPREEVPIGAEVPGHRATIEHTSGISFAEDMLSDDVPEIPVIGRVTPSENGSDDGSDDMSDNGSNADDGNEEVNEDNEGNEDIEMIVSNAVRSRTALWTLFWSECMETSYGQHFISLPLRERTTLGPSTMVTTIIYSAGDCVQS</sequence>
<evidence type="ECO:0000256" key="1">
    <source>
        <dbReference type="SAM" id="MobiDB-lite"/>
    </source>
</evidence>
<reference evidence="2 3" key="1">
    <citation type="journal article" date="2015" name="Genome Biol. Evol.">
        <title>Phylogenomic analyses indicate that early fungi evolved digesting cell walls of algal ancestors of land plants.</title>
        <authorList>
            <person name="Chang Y."/>
            <person name="Wang S."/>
            <person name="Sekimoto S."/>
            <person name="Aerts A.L."/>
            <person name="Choi C."/>
            <person name="Clum A."/>
            <person name="LaButti K.M."/>
            <person name="Lindquist E.A."/>
            <person name="Yee Ngan C."/>
            <person name="Ohm R.A."/>
            <person name="Salamov A.A."/>
            <person name="Grigoriev I.V."/>
            <person name="Spatafora J.W."/>
            <person name="Berbee M.L."/>
        </authorList>
    </citation>
    <scope>NUCLEOTIDE SEQUENCE [LARGE SCALE GENOMIC DNA]</scope>
    <source>
        <strain evidence="2 3">JEL478</strain>
    </source>
</reference>
<organism evidence="2 3">
    <name type="scientific">Gonapodya prolifera (strain JEL478)</name>
    <name type="common">Monoblepharis prolifera</name>
    <dbReference type="NCBI Taxonomy" id="1344416"/>
    <lineage>
        <taxon>Eukaryota</taxon>
        <taxon>Fungi</taxon>
        <taxon>Fungi incertae sedis</taxon>
        <taxon>Chytridiomycota</taxon>
        <taxon>Chytridiomycota incertae sedis</taxon>
        <taxon>Monoblepharidomycetes</taxon>
        <taxon>Monoblepharidales</taxon>
        <taxon>Gonapodyaceae</taxon>
        <taxon>Gonapodya</taxon>
    </lineage>
</organism>
<gene>
    <name evidence="2" type="ORF">M427DRAFT_61977</name>
</gene>
<dbReference type="Proteomes" id="UP000070544">
    <property type="component" value="Unassembled WGS sequence"/>
</dbReference>
<feature type="region of interest" description="Disordered" evidence="1">
    <location>
        <begin position="111"/>
        <end position="151"/>
    </location>
</feature>
<accession>A0A139A0Y7</accession>
<proteinExistence type="predicted"/>
<feature type="compositionally biased region" description="Acidic residues" evidence="1">
    <location>
        <begin position="138"/>
        <end position="151"/>
    </location>
</feature>
<dbReference type="EMBL" id="KQ965821">
    <property type="protein sequence ID" value="KXS10439.1"/>
    <property type="molecule type" value="Genomic_DNA"/>
</dbReference>
<feature type="compositionally biased region" description="Acidic residues" evidence="1">
    <location>
        <begin position="121"/>
        <end position="130"/>
    </location>
</feature>
<evidence type="ECO:0000313" key="2">
    <source>
        <dbReference type="EMBL" id="KXS10439.1"/>
    </source>
</evidence>
<dbReference type="AlphaFoldDB" id="A0A139A0Y7"/>